<dbReference type="Gene3D" id="2.40.70.10">
    <property type="entry name" value="Acid Proteases"/>
    <property type="match status" value="1"/>
</dbReference>
<dbReference type="EMBL" id="KV921667">
    <property type="protein sequence ID" value="ORE12441.1"/>
    <property type="molecule type" value="Genomic_DNA"/>
</dbReference>
<evidence type="ECO:0000313" key="2">
    <source>
        <dbReference type="Proteomes" id="UP000242381"/>
    </source>
</evidence>
<gene>
    <name evidence="1" type="ORF">BCV71DRAFT_240126</name>
</gene>
<accession>A0A1X0RKJ5</accession>
<proteinExistence type="predicted"/>
<dbReference type="InterPro" id="IPR021109">
    <property type="entry name" value="Peptidase_aspartic_dom_sf"/>
</dbReference>
<sequence>MTILVLRRYNVFSLMTPIYLESYKLIAKIDTGSEITSLNKSTFTDILKLNKIVSIKDSLSFASANNSVQRIDKTESLVMSYVNNVTFKHVFELINFNNDMKFDVLLGVDVLPKMRMGLTGVAVSWEQGEDVHRKNEEKDELFQNVNINYEDNYEPDNSPAGSLKEREGFMKIIQSSIDKNQSIQTT</sequence>
<evidence type="ECO:0008006" key="3">
    <source>
        <dbReference type="Google" id="ProtNLM"/>
    </source>
</evidence>
<dbReference type="SUPFAM" id="SSF50630">
    <property type="entry name" value="Acid proteases"/>
    <property type="match status" value="1"/>
</dbReference>
<name>A0A1X0RKJ5_RHIZD</name>
<dbReference type="Proteomes" id="UP000242381">
    <property type="component" value="Unassembled WGS sequence"/>
</dbReference>
<evidence type="ECO:0000313" key="1">
    <source>
        <dbReference type="EMBL" id="ORE12441.1"/>
    </source>
</evidence>
<protein>
    <recommendedName>
        <fullName evidence="3">Peptidase A2 domain-containing protein</fullName>
    </recommendedName>
</protein>
<reference evidence="1 2" key="1">
    <citation type="journal article" date="2016" name="Proc. Natl. Acad. Sci. U.S.A.">
        <title>Lipid metabolic changes in an early divergent fungus govern the establishment of a mutualistic symbiosis with endobacteria.</title>
        <authorList>
            <person name="Lastovetsky O.A."/>
            <person name="Gaspar M.L."/>
            <person name="Mondo S.J."/>
            <person name="LaButti K.M."/>
            <person name="Sandor L."/>
            <person name="Grigoriev I.V."/>
            <person name="Henry S.A."/>
            <person name="Pawlowska T.E."/>
        </authorList>
    </citation>
    <scope>NUCLEOTIDE SEQUENCE [LARGE SCALE GENOMIC DNA]</scope>
    <source>
        <strain evidence="1 2">ATCC 11559</strain>
    </source>
</reference>
<dbReference type="AlphaFoldDB" id="A0A1X0RKJ5"/>
<organism evidence="1 2">
    <name type="scientific">Rhizopus microsporus</name>
    <dbReference type="NCBI Taxonomy" id="58291"/>
    <lineage>
        <taxon>Eukaryota</taxon>
        <taxon>Fungi</taxon>
        <taxon>Fungi incertae sedis</taxon>
        <taxon>Mucoromycota</taxon>
        <taxon>Mucoromycotina</taxon>
        <taxon>Mucoromycetes</taxon>
        <taxon>Mucorales</taxon>
        <taxon>Mucorineae</taxon>
        <taxon>Rhizopodaceae</taxon>
        <taxon>Rhizopus</taxon>
    </lineage>
</organism>